<dbReference type="AlphaFoldDB" id="A0A1R1PY73"/>
<evidence type="ECO:0000256" key="1">
    <source>
        <dbReference type="SAM" id="MobiDB-lite"/>
    </source>
</evidence>
<name>A0A1R1PY73_ZANCU</name>
<comment type="caution">
    <text evidence="2">The sequence shown here is derived from an EMBL/GenBank/DDBJ whole genome shotgun (WGS) entry which is preliminary data.</text>
</comment>
<dbReference type="EMBL" id="LSSK01000031">
    <property type="protein sequence ID" value="OMH85889.1"/>
    <property type="molecule type" value="Genomic_DNA"/>
</dbReference>
<feature type="region of interest" description="Disordered" evidence="1">
    <location>
        <begin position="168"/>
        <end position="189"/>
    </location>
</feature>
<evidence type="ECO:0000313" key="2">
    <source>
        <dbReference type="EMBL" id="OMH85889.1"/>
    </source>
</evidence>
<accession>A0A1R1PY73</accession>
<reference evidence="3" key="1">
    <citation type="submission" date="2017-01" db="EMBL/GenBank/DDBJ databases">
        <authorList>
            <person name="Wang Y."/>
            <person name="White M."/>
            <person name="Kvist S."/>
            <person name="Moncalvo J.-M."/>
        </authorList>
    </citation>
    <scope>NUCLEOTIDE SEQUENCE [LARGE SCALE GENOMIC DNA]</scope>
    <source>
        <strain evidence="3">COL-18-3</strain>
    </source>
</reference>
<evidence type="ECO:0000313" key="3">
    <source>
        <dbReference type="Proteomes" id="UP000188320"/>
    </source>
</evidence>
<proteinExistence type="predicted"/>
<sequence>MIFNVLRHLMNLEYVKDLNRLNAIINGKNVLSEYFERLKSTSQLSQTYIYILLGFSNLKKGYDKANAKFRNIPPNFAMKMLSPYDYNPWFVPTGSSFLKKLCCNNTENPKIHDPFLLSRITGKKGLDRNNAFSSRFIKEASKKRFVLAVDLKVIRNELKEHDLSLDELSTSKQTSEKHSAHSTNDSTLDDDPQDFYVKFANFDTRPQNVTLLSQCKKLIESVFYPILSANAKPMYKNQSPTLEQNLTISSYKKAFSSFNFTELLYSPIEQAQRGDKTRGCEFLYKNNNHARFGSAINSMIDD</sequence>
<dbReference type="Proteomes" id="UP000188320">
    <property type="component" value="Unassembled WGS sequence"/>
</dbReference>
<keyword evidence="3" id="KW-1185">Reference proteome</keyword>
<organism evidence="2 3">
    <name type="scientific">Zancudomyces culisetae</name>
    <name type="common">Gut fungus</name>
    <name type="synonym">Smittium culisetae</name>
    <dbReference type="NCBI Taxonomy" id="1213189"/>
    <lineage>
        <taxon>Eukaryota</taxon>
        <taxon>Fungi</taxon>
        <taxon>Fungi incertae sedis</taxon>
        <taxon>Zoopagomycota</taxon>
        <taxon>Kickxellomycotina</taxon>
        <taxon>Harpellomycetes</taxon>
        <taxon>Harpellales</taxon>
        <taxon>Legeriomycetaceae</taxon>
        <taxon>Zancudomyces</taxon>
    </lineage>
</organism>
<protein>
    <submittedName>
        <fullName evidence="2">Uncharacterized protein</fullName>
    </submittedName>
</protein>
<gene>
    <name evidence="2" type="ORF">AX774_g552</name>
</gene>